<feature type="compositionally biased region" description="Low complexity" evidence="8">
    <location>
        <begin position="585"/>
        <end position="610"/>
    </location>
</feature>
<dbReference type="InterPro" id="IPR018181">
    <property type="entry name" value="Heat_shock_70_CS"/>
</dbReference>
<dbReference type="InterPro" id="IPR043129">
    <property type="entry name" value="ATPase_NBD"/>
</dbReference>
<comment type="subcellular location">
    <subcellularLocation>
        <location evidence="1">Endoplasmic reticulum lumen</location>
    </subcellularLocation>
</comment>
<dbReference type="Gene3D" id="3.30.420.40">
    <property type="match status" value="2"/>
</dbReference>
<dbReference type="GO" id="GO:0140662">
    <property type="term" value="F:ATP-dependent protein folding chaperone"/>
    <property type="evidence" value="ECO:0007669"/>
    <property type="project" value="InterPro"/>
</dbReference>
<dbReference type="Gene3D" id="3.90.640.10">
    <property type="entry name" value="Actin, Chain A, domain 4"/>
    <property type="match status" value="1"/>
</dbReference>
<evidence type="ECO:0000256" key="1">
    <source>
        <dbReference type="ARBA" id="ARBA00004319"/>
    </source>
</evidence>
<evidence type="ECO:0000256" key="4">
    <source>
        <dbReference type="ARBA" id="ARBA00022824"/>
    </source>
</evidence>
<dbReference type="InterPro" id="IPR029048">
    <property type="entry name" value="HSP70_C_sf"/>
</dbReference>
<dbReference type="Gene3D" id="2.60.34.10">
    <property type="entry name" value="Substrate Binding Domain Of DNAk, Chain A, domain 1"/>
    <property type="match status" value="1"/>
</dbReference>
<dbReference type="InterPro" id="IPR029047">
    <property type="entry name" value="HSP70_peptide-bd_sf"/>
</dbReference>
<organism evidence="9 10">
    <name type="scientific">Zancudomyces culisetae</name>
    <name type="common">Gut fungus</name>
    <name type="synonym">Smittium culisetae</name>
    <dbReference type="NCBI Taxonomy" id="1213189"/>
    <lineage>
        <taxon>Eukaryota</taxon>
        <taxon>Fungi</taxon>
        <taxon>Fungi incertae sedis</taxon>
        <taxon>Zoopagomycota</taxon>
        <taxon>Kickxellomycotina</taxon>
        <taxon>Harpellomycetes</taxon>
        <taxon>Harpellales</taxon>
        <taxon>Legeriomycetaceae</taxon>
        <taxon>Zancudomyces</taxon>
    </lineage>
</organism>
<keyword evidence="7" id="KW-0175">Coiled coil</keyword>
<keyword evidence="5" id="KW-0067">ATP-binding</keyword>
<name>A0A1R1PVA4_ZANCU</name>
<keyword evidence="2" id="KW-0732">Signal</keyword>
<dbReference type="SUPFAM" id="SSF53067">
    <property type="entry name" value="Actin-like ATPase domain"/>
    <property type="match status" value="2"/>
</dbReference>
<evidence type="ECO:0000256" key="3">
    <source>
        <dbReference type="ARBA" id="ARBA00022741"/>
    </source>
</evidence>
<dbReference type="Proteomes" id="UP000188320">
    <property type="component" value="Unassembled WGS sequence"/>
</dbReference>
<feature type="compositionally biased region" description="Low complexity" evidence="8">
    <location>
        <begin position="890"/>
        <end position="917"/>
    </location>
</feature>
<dbReference type="GO" id="GO:0034663">
    <property type="term" value="C:endoplasmic reticulum chaperone complex"/>
    <property type="evidence" value="ECO:0007669"/>
    <property type="project" value="TreeGrafter"/>
</dbReference>
<proteinExistence type="predicted"/>
<dbReference type="Pfam" id="PF00012">
    <property type="entry name" value="HSP70"/>
    <property type="match status" value="1"/>
</dbReference>
<dbReference type="InterPro" id="IPR013126">
    <property type="entry name" value="Hsp_70_fam"/>
</dbReference>
<gene>
    <name evidence="9" type="ORF">AX774_g1596</name>
</gene>
<evidence type="ECO:0000256" key="8">
    <source>
        <dbReference type="SAM" id="MobiDB-lite"/>
    </source>
</evidence>
<evidence type="ECO:0000256" key="5">
    <source>
        <dbReference type="ARBA" id="ARBA00022840"/>
    </source>
</evidence>
<reference evidence="10" key="1">
    <citation type="submission" date="2017-01" db="EMBL/GenBank/DDBJ databases">
        <authorList>
            <person name="Wang Y."/>
            <person name="White M."/>
            <person name="Kvist S."/>
            <person name="Moncalvo J.-M."/>
        </authorList>
    </citation>
    <scope>NUCLEOTIDE SEQUENCE [LARGE SCALE GENOMIC DNA]</scope>
    <source>
        <strain evidence="10">COL-18-3</strain>
    </source>
</reference>
<dbReference type="Gene3D" id="1.20.1270.10">
    <property type="match status" value="1"/>
</dbReference>
<dbReference type="OrthoDB" id="10262720at2759"/>
<keyword evidence="6" id="KW-0143">Chaperone</keyword>
<comment type="caution">
    <text evidence="9">The sequence shown here is derived from an EMBL/GenBank/DDBJ whole genome shotgun (WGS) entry which is preliminary data.</text>
</comment>
<feature type="coiled-coil region" evidence="7">
    <location>
        <begin position="665"/>
        <end position="695"/>
    </location>
</feature>
<dbReference type="PANTHER" id="PTHR45639">
    <property type="entry name" value="HSC70CB, ISOFORM G-RELATED"/>
    <property type="match status" value="1"/>
</dbReference>
<keyword evidence="4" id="KW-0256">Endoplasmic reticulum</keyword>
<dbReference type="CDD" id="cd10230">
    <property type="entry name" value="ASKHA_NBD_HSP70_HYOU1"/>
    <property type="match status" value="1"/>
</dbReference>
<protein>
    <submittedName>
        <fullName evidence="9">Hypoxia up-regulated protein 1</fullName>
    </submittedName>
</protein>
<accession>A0A1R1PVA4</accession>
<evidence type="ECO:0000256" key="7">
    <source>
        <dbReference type="SAM" id="Coils"/>
    </source>
</evidence>
<keyword evidence="10" id="KW-1185">Reference proteome</keyword>
<dbReference type="FunFam" id="3.90.640.10:FF:000003">
    <property type="entry name" value="Molecular chaperone DnaK"/>
    <property type="match status" value="1"/>
</dbReference>
<dbReference type="SUPFAM" id="SSF100934">
    <property type="entry name" value="Heat shock protein 70kD (HSP70), C-terminal subdomain"/>
    <property type="match status" value="1"/>
</dbReference>
<dbReference type="GO" id="GO:0005524">
    <property type="term" value="F:ATP binding"/>
    <property type="evidence" value="ECO:0007669"/>
    <property type="project" value="UniProtKB-KW"/>
</dbReference>
<feature type="region of interest" description="Disordered" evidence="8">
    <location>
        <begin position="865"/>
        <end position="929"/>
    </location>
</feature>
<dbReference type="GO" id="GO:0030968">
    <property type="term" value="P:endoplasmic reticulum unfolded protein response"/>
    <property type="evidence" value="ECO:0007669"/>
    <property type="project" value="TreeGrafter"/>
</dbReference>
<evidence type="ECO:0000256" key="6">
    <source>
        <dbReference type="ARBA" id="ARBA00023186"/>
    </source>
</evidence>
<dbReference type="Gene3D" id="3.30.30.30">
    <property type="match status" value="1"/>
</dbReference>
<evidence type="ECO:0000313" key="9">
    <source>
        <dbReference type="EMBL" id="OMH84863.1"/>
    </source>
</evidence>
<dbReference type="PRINTS" id="PR00301">
    <property type="entry name" value="HEATSHOCK70"/>
</dbReference>
<feature type="region of interest" description="Disordered" evidence="8">
    <location>
        <begin position="575"/>
        <end position="628"/>
    </location>
</feature>
<dbReference type="EMBL" id="LSSK01000136">
    <property type="protein sequence ID" value="OMH84863.1"/>
    <property type="molecule type" value="Genomic_DNA"/>
</dbReference>
<sequence>MKIKGILNGFAIPILLAIGLVNVWLAEAAVFGIDYGADTFKLAVAIPGKAFDLVLNRESKRKTPSVMAIKNNERIFGSEAVSVSGKHSAAAFAAKYLLGAKEDDEVVQVYKSRYGADLVKKNQQGDLGFDFNLEGIDMLTVQETIAMQLQYMKKLAKETEKVDLKDAVIAIPSHFGQEERQAMADAAELAGIRVLSFINDGTAVALNYAMTRAFNSTIQIHMFVDVGAASTVVTVASFTNEMLRDKSGSSVRKPASIVNTLGYAMDKTLGGFEMDGKLRAYIVKQFTAKKGEKLGEKLRNDRRAMARLLKEATKIKTILSVNPEISVSLESIVDDHDFYLKIQRKEFEGLITDLGPRIRKTVKDAVEMANINMKDINSIVVVGGGTRVPFVKEQLAELFGAEKISKNVNADESCVLGSVFKAAGMSLQFRVRDIRVRDAYGYGIRAVYKKESGGMLDFKNDETTVDILPRFSTIGAKRFIRQSRNTDFSIKFEAESAHAKGYSQFATAEISGVTDAISKRKGKKQGTEKPEIEVAVRLNKYGLFEVTSANAVFNITNPAYPKYVEDLKNWNAEQAEHAKKLKEQSSSSSSSFSSASSSTGTNSSTGTADTTTEKTATESKPTTAAEFTRPIPKEEFPFILEKEPLQIKFSLVHSNKLHADTVSRFAELVKKMDSEEDARNKLSEARNNLESYIYESRDFIDYQDAGSFSTSQEIEALTELLKSTSEWLDSNADPSSSNAVGVDTYVEKLGQVKAAVEPVKLRVSESSKRPEAINELSSIVNKTLDFHNRLVNGAKDNEQDSKDISGLIDELSSLLDSAKEYLSQVETKVKALLPHDNPTVLSSEITETSKKFSNKFVKLVAKLASRRQKTKPSQPTISTKLVDETKPSETTQTTQTTQAADSSIPDEPSPRSRSPPSGDQEHSLPRDEL</sequence>
<dbReference type="GO" id="GO:0005788">
    <property type="term" value="C:endoplasmic reticulum lumen"/>
    <property type="evidence" value="ECO:0007669"/>
    <property type="project" value="UniProtKB-SubCell"/>
</dbReference>
<dbReference type="AlphaFoldDB" id="A0A1R1PVA4"/>
<dbReference type="PROSITE" id="PS01036">
    <property type="entry name" value="HSP70_3"/>
    <property type="match status" value="1"/>
</dbReference>
<dbReference type="PANTHER" id="PTHR45639:SF3">
    <property type="entry name" value="HYPOXIA UP-REGULATED PROTEIN 1"/>
    <property type="match status" value="1"/>
</dbReference>
<evidence type="ECO:0000256" key="2">
    <source>
        <dbReference type="ARBA" id="ARBA00022729"/>
    </source>
</evidence>
<feature type="compositionally biased region" description="Basic and acidic residues" evidence="8">
    <location>
        <begin position="919"/>
        <end position="929"/>
    </location>
</feature>
<evidence type="ECO:0000313" key="10">
    <source>
        <dbReference type="Proteomes" id="UP000188320"/>
    </source>
</evidence>
<keyword evidence="3" id="KW-0547">Nucleotide-binding</keyword>